<name>A0A4Q2KCD5_9FIRM</name>
<dbReference type="AlphaFoldDB" id="A0A4Q2KCD5"/>
<sequence length="521" mass="57566">MRIPKHKSEQCNKNLYDYLRSYAEIDAARPYMVTEQGTTTYGEALETVESLAAFFMSQGLKKGSLVALRATRNPDTILLTIALGCFGAVTVMTDPHVKARDYVAQTGVDIRPDFYLTNEDFSEDISAGGAWKLIGEHSKSDVDLRQKLLGRKDFVRAAAKQTKPDDPFMIIFTSGSTGKAKAVLLSHKNCIANPVDAMPLFEECEKDRAIALLPFNHVFGFAVAACATFCGHGIVFPTDTNIDRVLWCIEKFKITCIYAVPTFFMELLRDGRHTRYDLSSLRLGLMAGAPFTAEQMRYIEGQLGLRLMPGYGMSECVGISTCRYADSVEERSAGVGRLYPMTEARLTDEEGNILPTGQEGEVCVRGMTLMLGYYNDESATREVIDKEGWMHTGDLGYFDCKGILHISGRKKEIIIRNGNNLSAVEIEKKICSLPHVYMAAVVGVSDENCGEIPCAAIVLEKGCSLTVERITELVTSVLNKLEMPEKIIILPSIPLTGSGKIDKQALKDLFKNDEISSKSKM</sequence>
<proteinExistence type="inferred from homology"/>
<comment type="similarity">
    <text evidence="1">Belongs to the ATP-dependent AMP-binding enzyme family.</text>
</comment>
<gene>
    <name evidence="5" type="ORF">ESZ91_03880</name>
</gene>
<keyword evidence="6" id="KW-1185">Reference proteome</keyword>
<comment type="caution">
    <text evidence="5">The sequence shown here is derived from an EMBL/GenBank/DDBJ whole genome shotgun (WGS) entry which is preliminary data.</text>
</comment>
<evidence type="ECO:0000259" key="4">
    <source>
        <dbReference type="Pfam" id="PF13193"/>
    </source>
</evidence>
<dbReference type="CDD" id="cd04433">
    <property type="entry name" value="AFD_class_I"/>
    <property type="match status" value="1"/>
</dbReference>
<dbReference type="GO" id="GO:0016405">
    <property type="term" value="F:CoA-ligase activity"/>
    <property type="evidence" value="ECO:0007669"/>
    <property type="project" value="TreeGrafter"/>
</dbReference>
<dbReference type="InterPro" id="IPR045851">
    <property type="entry name" value="AMP-bd_C_sf"/>
</dbReference>
<dbReference type="InterPro" id="IPR000873">
    <property type="entry name" value="AMP-dep_synth/lig_dom"/>
</dbReference>
<keyword evidence="2" id="KW-0436">Ligase</keyword>
<dbReference type="PANTHER" id="PTHR24096">
    <property type="entry name" value="LONG-CHAIN-FATTY-ACID--COA LIGASE"/>
    <property type="match status" value="1"/>
</dbReference>
<evidence type="ECO:0000313" key="6">
    <source>
        <dbReference type="Proteomes" id="UP000291269"/>
    </source>
</evidence>
<dbReference type="PANTHER" id="PTHR24096:SF149">
    <property type="entry name" value="AMP-BINDING DOMAIN-CONTAINING PROTEIN-RELATED"/>
    <property type="match status" value="1"/>
</dbReference>
<dbReference type="EMBL" id="SDOZ01000002">
    <property type="protein sequence ID" value="RXZ61540.1"/>
    <property type="molecule type" value="Genomic_DNA"/>
</dbReference>
<evidence type="ECO:0000259" key="3">
    <source>
        <dbReference type="Pfam" id="PF00501"/>
    </source>
</evidence>
<dbReference type="SUPFAM" id="SSF56801">
    <property type="entry name" value="Acetyl-CoA synthetase-like"/>
    <property type="match status" value="1"/>
</dbReference>
<dbReference type="PROSITE" id="PS00455">
    <property type="entry name" value="AMP_BINDING"/>
    <property type="match status" value="1"/>
</dbReference>
<accession>A0A4Q2KCD5</accession>
<dbReference type="OrthoDB" id="9778383at2"/>
<dbReference type="Gene3D" id="3.30.300.30">
    <property type="match status" value="1"/>
</dbReference>
<reference evidence="5 6" key="1">
    <citation type="journal article" date="2019" name="Gut">
        <title>Antibiotics-induced monodominance of a novel gut bacterial order.</title>
        <authorList>
            <person name="Hildebrand F."/>
            <person name="Moitinho-Silva L."/>
            <person name="Blasche S."/>
            <person name="Jahn M.T."/>
            <person name="Gossmann T.I."/>
            <person name="Heuerta-Cepas J."/>
            <person name="Hercog R."/>
            <person name="Luetge M."/>
            <person name="Bahram M."/>
            <person name="Pryszlak A."/>
            <person name="Alves R.J."/>
            <person name="Waszak S.M."/>
            <person name="Zhu A."/>
            <person name="Ye L."/>
            <person name="Costea P.I."/>
            <person name="Aalvink S."/>
            <person name="Belzer C."/>
            <person name="Forslund S.K."/>
            <person name="Sunagawa S."/>
            <person name="Hentschel U."/>
            <person name="Merten C."/>
            <person name="Patil K.R."/>
            <person name="Benes V."/>
            <person name="Bork P."/>
        </authorList>
    </citation>
    <scope>NUCLEOTIDE SEQUENCE [LARGE SCALE GENOMIC DNA]</scope>
    <source>
        <strain evidence="5 6">HDS1380</strain>
    </source>
</reference>
<dbReference type="RefSeq" id="WP_129224334.1">
    <property type="nucleotide sequence ID" value="NZ_SDOZ01000002.1"/>
</dbReference>
<dbReference type="Proteomes" id="UP000291269">
    <property type="component" value="Unassembled WGS sequence"/>
</dbReference>
<feature type="domain" description="AMP-dependent synthetase/ligase" evidence="3">
    <location>
        <begin position="28"/>
        <end position="374"/>
    </location>
</feature>
<evidence type="ECO:0000256" key="2">
    <source>
        <dbReference type="ARBA" id="ARBA00022598"/>
    </source>
</evidence>
<evidence type="ECO:0000313" key="5">
    <source>
        <dbReference type="EMBL" id="RXZ61540.1"/>
    </source>
</evidence>
<dbReference type="InterPro" id="IPR025110">
    <property type="entry name" value="AMP-bd_C"/>
</dbReference>
<dbReference type="Pfam" id="PF13193">
    <property type="entry name" value="AMP-binding_C"/>
    <property type="match status" value="1"/>
</dbReference>
<evidence type="ECO:0008006" key="7">
    <source>
        <dbReference type="Google" id="ProtNLM"/>
    </source>
</evidence>
<protein>
    <recommendedName>
        <fullName evidence="7">Long-chain fatty acid--CoA ligase</fullName>
    </recommendedName>
</protein>
<evidence type="ECO:0000256" key="1">
    <source>
        <dbReference type="ARBA" id="ARBA00006432"/>
    </source>
</evidence>
<dbReference type="Pfam" id="PF00501">
    <property type="entry name" value="AMP-binding"/>
    <property type="match status" value="1"/>
</dbReference>
<feature type="domain" description="AMP-binding enzyme C-terminal" evidence="4">
    <location>
        <begin position="425"/>
        <end position="500"/>
    </location>
</feature>
<dbReference type="Gene3D" id="3.40.50.12780">
    <property type="entry name" value="N-terminal domain of ligase-like"/>
    <property type="match status" value="1"/>
</dbReference>
<dbReference type="InterPro" id="IPR020845">
    <property type="entry name" value="AMP-binding_CS"/>
</dbReference>
<organism evidence="5 6">
    <name type="scientific">Candidatus Borkfalkia ceftriaxoniphila</name>
    <dbReference type="NCBI Taxonomy" id="2508949"/>
    <lineage>
        <taxon>Bacteria</taxon>
        <taxon>Bacillati</taxon>
        <taxon>Bacillota</taxon>
        <taxon>Clostridia</taxon>
        <taxon>Christensenellales</taxon>
        <taxon>Christensenellaceae</taxon>
        <taxon>Candidatus Borkfalkia</taxon>
    </lineage>
</organism>
<dbReference type="InterPro" id="IPR042099">
    <property type="entry name" value="ANL_N_sf"/>
</dbReference>